<evidence type="ECO:0000256" key="1">
    <source>
        <dbReference type="SAM" id="Phobius"/>
    </source>
</evidence>
<comment type="caution">
    <text evidence="2">The sequence shown here is derived from an EMBL/GenBank/DDBJ whole genome shotgun (WGS) entry which is preliminary data.</text>
</comment>
<keyword evidence="1" id="KW-0812">Transmembrane</keyword>
<name>A0A923LHD9_9FIRM</name>
<evidence type="ECO:0008006" key="4">
    <source>
        <dbReference type="Google" id="ProtNLM"/>
    </source>
</evidence>
<gene>
    <name evidence="2" type="ORF">H8S37_05375</name>
</gene>
<keyword evidence="1" id="KW-1133">Transmembrane helix</keyword>
<evidence type="ECO:0000313" key="3">
    <source>
        <dbReference type="Proteomes" id="UP000652477"/>
    </source>
</evidence>
<dbReference type="EMBL" id="JACOPF010000001">
    <property type="protein sequence ID" value="MBC5688358.1"/>
    <property type="molecule type" value="Genomic_DNA"/>
</dbReference>
<feature type="transmembrane region" description="Helical" evidence="1">
    <location>
        <begin position="12"/>
        <end position="34"/>
    </location>
</feature>
<reference evidence="2" key="1">
    <citation type="submission" date="2020-08" db="EMBL/GenBank/DDBJ databases">
        <title>Genome public.</title>
        <authorList>
            <person name="Liu C."/>
            <person name="Sun Q."/>
        </authorList>
    </citation>
    <scope>NUCLEOTIDE SEQUENCE</scope>
    <source>
        <strain evidence="2">NSJ-55</strain>
    </source>
</reference>
<protein>
    <recommendedName>
        <fullName evidence="4">DUF5640 domain-containing protein</fullName>
    </recommendedName>
</protein>
<dbReference type="AlphaFoldDB" id="A0A923LHD9"/>
<keyword evidence="1" id="KW-0472">Membrane</keyword>
<sequence>MIFKNDEGKRNSIWKIVMSVSTVLIVIIAAFFIIKLFTANPLEGTWHSTDNGLTMTVNGDGTAEFEWQEEEGGPVKTDVKYKIDKEEKVFNLYTDESTGEGTDADSEEVERLRSTLDTSYDYSIEQEELTLTDREYGEQLVFEKQ</sequence>
<dbReference type="RefSeq" id="WP_186874978.1">
    <property type="nucleotide sequence ID" value="NZ_JACOPF010000001.1"/>
</dbReference>
<evidence type="ECO:0000313" key="2">
    <source>
        <dbReference type="EMBL" id="MBC5688358.1"/>
    </source>
</evidence>
<proteinExistence type="predicted"/>
<dbReference type="Proteomes" id="UP000652477">
    <property type="component" value="Unassembled WGS sequence"/>
</dbReference>
<keyword evidence="3" id="KW-1185">Reference proteome</keyword>
<organism evidence="2 3">
    <name type="scientific">Mediterraneibacter hominis</name>
    <dbReference type="NCBI Taxonomy" id="2763054"/>
    <lineage>
        <taxon>Bacteria</taxon>
        <taxon>Bacillati</taxon>
        <taxon>Bacillota</taxon>
        <taxon>Clostridia</taxon>
        <taxon>Lachnospirales</taxon>
        <taxon>Lachnospiraceae</taxon>
        <taxon>Mediterraneibacter</taxon>
    </lineage>
</organism>
<accession>A0A923LHD9</accession>